<evidence type="ECO:0000256" key="1">
    <source>
        <dbReference type="SAM" id="MobiDB-lite"/>
    </source>
</evidence>
<dbReference type="Proteomes" id="UP001201812">
    <property type="component" value="Unassembled WGS sequence"/>
</dbReference>
<keyword evidence="3" id="KW-1185">Reference proteome</keyword>
<feature type="region of interest" description="Disordered" evidence="1">
    <location>
        <begin position="261"/>
        <end position="284"/>
    </location>
</feature>
<proteinExistence type="predicted"/>
<dbReference type="AlphaFoldDB" id="A0AAD4RA15"/>
<sequence length="435" mass="49957">MSDYGTSPNTKNELNFDNDEPQDAFQLNFDQFNNSEAVQSRKCVRPPRRHPLPRLSSNMSLNEVEAVLSKRLCEKLGRNAPILMVDRIHVQCKVCDAIISINKKMEISNVVRHFQAWHPASHTCSGSWMAYTEASFAEFSSNGFMLLERRPFSRMDFAVVDANTGMDCKLQCLWCGVMATTFQLPNHIARFHSEEVDVPSCDLCSKELVVNARLAEKFGEDFSITMPDEHHFVCGRFNTKHTDETQLDKAIEKHMRKLHNGGGLDIEENEDEDDQDHEITGKRKSEACDAFSNSRMPFGRRSKPKRQFILPSLRQATPINSQYVEPVSECHWRCKLCNHDIFAAVISAGAIRHFRSFHQNQLKSMQFELCKTRLEHVSDGCMEFTSNNPTTVECRLCQVTFPLHRPLNICRAIAHLKAKHPKKMPEYKAEIDDRY</sequence>
<evidence type="ECO:0000313" key="2">
    <source>
        <dbReference type="EMBL" id="KAI1720478.1"/>
    </source>
</evidence>
<comment type="caution">
    <text evidence="2">The sequence shown here is derived from an EMBL/GenBank/DDBJ whole genome shotgun (WGS) entry which is preliminary data.</text>
</comment>
<protein>
    <submittedName>
        <fullName evidence="2">Uncharacterized protein</fullName>
    </submittedName>
</protein>
<evidence type="ECO:0000313" key="3">
    <source>
        <dbReference type="Proteomes" id="UP001201812"/>
    </source>
</evidence>
<reference evidence="2" key="1">
    <citation type="submission" date="2022-01" db="EMBL/GenBank/DDBJ databases">
        <title>Genome Sequence Resource for Two Populations of Ditylenchus destructor, the Migratory Endoparasitic Phytonematode.</title>
        <authorList>
            <person name="Zhang H."/>
            <person name="Lin R."/>
            <person name="Xie B."/>
        </authorList>
    </citation>
    <scope>NUCLEOTIDE SEQUENCE</scope>
    <source>
        <strain evidence="2">BazhouSP</strain>
    </source>
</reference>
<dbReference type="EMBL" id="JAKKPZ010000005">
    <property type="protein sequence ID" value="KAI1720478.1"/>
    <property type="molecule type" value="Genomic_DNA"/>
</dbReference>
<gene>
    <name evidence="2" type="ORF">DdX_04710</name>
</gene>
<feature type="compositionally biased region" description="Acidic residues" evidence="1">
    <location>
        <begin position="265"/>
        <end position="276"/>
    </location>
</feature>
<name>A0AAD4RA15_9BILA</name>
<organism evidence="2 3">
    <name type="scientific">Ditylenchus destructor</name>
    <dbReference type="NCBI Taxonomy" id="166010"/>
    <lineage>
        <taxon>Eukaryota</taxon>
        <taxon>Metazoa</taxon>
        <taxon>Ecdysozoa</taxon>
        <taxon>Nematoda</taxon>
        <taxon>Chromadorea</taxon>
        <taxon>Rhabditida</taxon>
        <taxon>Tylenchina</taxon>
        <taxon>Tylenchomorpha</taxon>
        <taxon>Sphaerularioidea</taxon>
        <taxon>Anguinidae</taxon>
        <taxon>Anguininae</taxon>
        <taxon>Ditylenchus</taxon>
    </lineage>
</organism>
<accession>A0AAD4RA15</accession>